<dbReference type="PANTHER" id="PTHR41252:SF1">
    <property type="entry name" value="BLR2505 PROTEIN"/>
    <property type="match status" value="1"/>
</dbReference>
<protein>
    <recommendedName>
        <fullName evidence="1">SnoaL-like domain-containing protein</fullName>
    </recommendedName>
</protein>
<dbReference type="Proteomes" id="UP001501844">
    <property type="component" value="Unassembled WGS sequence"/>
</dbReference>
<evidence type="ECO:0000313" key="2">
    <source>
        <dbReference type="EMBL" id="GAA4294906.1"/>
    </source>
</evidence>
<name>A0ABP8F4I0_9BACT</name>
<keyword evidence="3" id="KW-1185">Reference proteome</keyword>
<comment type="caution">
    <text evidence="2">The sequence shown here is derived from an EMBL/GenBank/DDBJ whole genome shotgun (WGS) entry which is preliminary data.</text>
</comment>
<dbReference type="PANTHER" id="PTHR41252">
    <property type="entry name" value="BLR2505 PROTEIN"/>
    <property type="match status" value="1"/>
</dbReference>
<dbReference type="RefSeq" id="WP_345161068.1">
    <property type="nucleotide sequence ID" value="NZ_BAABGX010000001.1"/>
</dbReference>
<accession>A0ABP8F4I0</accession>
<reference evidence="3" key="1">
    <citation type="journal article" date="2019" name="Int. J. Syst. Evol. Microbiol.">
        <title>The Global Catalogue of Microorganisms (GCM) 10K type strain sequencing project: providing services to taxonomists for standard genome sequencing and annotation.</title>
        <authorList>
            <consortium name="The Broad Institute Genomics Platform"/>
            <consortium name="The Broad Institute Genome Sequencing Center for Infectious Disease"/>
            <person name="Wu L."/>
            <person name="Ma J."/>
        </authorList>
    </citation>
    <scope>NUCLEOTIDE SEQUENCE [LARGE SCALE GENOMIC DNA]</scope>
    <source>
        <strain evidence="3">JCM 17917</strain>
    </source>
</reference>
<dbReference type="InterPro" id="IPR037401">
    <property type="entry name" value="SnoaL-like"/>
</dbReference>
<evidence type="ECO:0000259" key="1">
    <source>
        <dbReference type="Pfam" id="PF12680"/>
    </source>
</evidence>
<dbReference type="Pfam" id="PF12680">
    <property type="entry name" value="SnoaL_2"/>
    <property type="match status" value="1"/>
</dbReference>
<evidence type="ECO:0000313" key="3">
    <source>
        <dbReference type="Proteomes" id="UP001501844"/>
    </source>
</evidence>
<proteinExistence type="predicted"/>
<dbReference type="InterPro" id="IPR032710">
    <property type="entry name" value="NTF2-like_dom_sf"/>
</dbReference>
<gene>
    <name evidence="2" type="ORF">GCM10023183_00140</name>
</gene>
<dbReference type="Gene3D" id="3.10.450.50">
    <property type="match status" value="1"/>
</dbReference>
<feature type="domain" description="SnoaL-like" evidence="1">
    <location>
        <begin position="11"/>
        <end position="107"/>
    </location>
</feature>
<dbReference type="SUPFAM" id="SSF54427">
    <property type="entry name" value="NTF2-like"/>
    <property type="match status" value="1"/>
</dbReference>
<sequence>MADDNKTILEKANAAIMNGDNEGFLSFCTDDTVWTFVGDQTLRGKEAVRRYMASAYLEPPKFMVENLIAEGDFVTALGKIRLKDTNGQMADYAYCDVWRFRDGKMAELKAFVIKTDK</sequence>
<dbReference type="EMBL" id="BAABGX010000001">
    <property type="protein sequence ID" value="GAA4294906.1"/>
    <property type="molecule type" value="Genomic_DNA"/>
</dbReference>
<organism evidence="2 3">
    <name type="scientific">Nibribacter koreensis</name>
    <dbReference type="NCBI Taxonomy" id="1084519"/>
    <lineage>
        <taxon>Bacteria</taxon>
        <taxon>Pseudomonadati</taxon>
        <taxon>Bacteroidota</taxon>
        <taxon>Cytophagia</taxon>
        <taxon>Cytophagales</taxon>
        <taxon>Hymenobacteraceae</taxon>
        <taxon>Nibribacter</taxon>
    </lineage>
</organism>